<dbReference type="CDD" id="cd06259">
    <property type="entry name" value="YdcF-like"/>
    <property type="match status" value="1"/>
</dbReference>
<dbReference type="AlphaFoldDB" id="A0A154QFX6"/>
<keyword evidence="1" id="KW-0812">Transmembrane</keyword>
<dbReference type="Proteomes" id="UP000076131">
    <property type="component" value="Unassembled WGS sequence"/>
</dbReference>
<sequence>MPPNPSPTRTPWRYLRDRDVQHAALVTALALLFSAGLVWLGYLIHVCRVAARSPLAPPRRMVALVFGRRLERDAPEHDYQQRLRRALALTEQQHTGHLLLLGGCSGSQCSEAAAGQAWLRQHGLPDTVRLELEQDSVDSLENLRHARRLLLAEAGDGGLPPVALVTSRYHLARCLLLARRLGFDGSPVAAEPALPRQRRYLGLLLVEASYLMWIDLGMRWAQLIGHRRMHARIS</sequence>
<dbReference type="PANTHER" id="PTHR30336:SF20">
    <property type="entry name" value="DUF218 DOMAIN-CONTAINING PROTEIN"/>
    <property type="match status" value="1"/>
</dbReference>
<dbReference type="InterPro" id="IPR003848">
    <property type="entry name" value="DUF218"/>
</dbReference>
<feature type="domain" description="DUF218" evidence="2">
    <location>
        <begin position="63"/>
        <end position="195"/>
    </location>
</feature>
<accession>A0A154QFX6</accession>
<dbReference type="STRING" id="416169.RHOFW104T7_15965"/>
<dbReference type="InterPro" id="IPR014729">
    <property type="entry name" value="Rossmann-like_a/b/a_fold"/>
</dbReference>
<evidence type="ECO:0000259" key="2">
    <source>
        <dbReference type="Pfam" id="PF02698"/>
    </source>
</evidence>
<organism evidence="3 4">
    <name type="scientific">Rhodanobacter thiooxydans</name>
    <dbReference type="NCBI Taxonomy" id="416169"/>
    <lineage>
        <taxon>Bacteria</taxon>
        <taxon>Pseudomonadati</taxon>
        <taxon>Pseudomonadota</taxon>
        <taxon>Gammaproteobacteria</taxon>
        <taxon>Lysobacterales</taxon>
        <taxon>Rhodanobacteraceae</taxon>
        <taxon>Rhodanobacter</taxon>
    </lineage>
</organism>
<keyword evidence="1" id="KW-0472">Membrane</keyword>
<dbReference type="GO" id="GO:0005886">
    <property type="term" value="C:plasma membrane"/>
    <property type="evidence" value="ECO:0007669"/>
    <property type="project" value="TreeGrafter"/>
</dbReference>
<proteinExistence type="predicted"/>
<comment type="caution">
    <text evidence="3">The sequence shown here is derived from an EMBL/GenBank/DDBJ whole genome shotgun (WGS) entry which is preliminary data.</text>
</comment>
<dbReference type="Gene3D" id="3.40.50.620">
    <property type="entry name" value="HUPs"/>
    <property type="match status" value="1"/>
</dbReference>
<dbReference type="eggNOG" id="COG1434">
    <property type="taxonomic scope" value="Bacteria"/>
</dbReference>
<gene>
    <name evidence="3" type="ORF">RHOFW104T7_15965</name>
</gene>
<keyword evidence="4" id="KW-1185">Reference proteome</keyword>
<evidence type="ECO:0000256" key="1">
    <source>
        <dbReference type="SAM" id="Phobius"/>
    </source>
</evidence>
<dbReference type="EMBL" id="LVJS01000051">
    <property type="protein sequence ID" value="KZC23066.1"/>
    <property type="molecule type" value="Genomic_DNA"/>
</dbReference>
<dbReference type="RefSeq" id="WP_039953987.1">
    <property type="nucleotide sequence ID" value="NZ_LVJS01000051.1"/>
</dbReference>
<dbReference type="InterPro" id="IPR051599">
    <property type="entry name" value="Cell_Envelope_Assoc"/>
</dbReference>
<dbReference type="Pfam" id="PF02698">
    <property type="entry name" value="DUF218"/>
    <property type="match status" value="1"/>
</dbReference>
<feature type="transmembrane region" description="Helical" evidence="1">
    <location>
        <begin position="20"/>
        <end position="44"/>
    </location>
</feature>
<dbReference type="PANTHER" id="PTHR30336">
    <property type="entry name" value="INNER MEMBRANE PROTEIN, PROBABLE PERMEASE"/>
    <property type="match status" value="1"/>
</dbReference>
<reference evidence="3 4" key="1">
    <citation type="journal article" date="2016" name="MBio">
        <title>Lateral Gene Transfer in a Heavy Metal-Contaminated-Groundwater Microbial Community.</title>
        <authorList>
            <person name="Hemme C.L."/>
            <person name="Green S.J."/>
            <person name="Rishishwar L."/>
            <person name="Prakash O."/>
            <person name="Pettenato A."/>
            <person name="Chakraborty R."/>
            <person name="Deutschbauer A.M."/>
            <person name="Van Nostrand J.D."/>
            <person name="Wu L."/>
            <person name="He Z."/>
            <person name="Jordan I.K."/>
            <person name="Hazen T.C."/>
            <person name="Arkin A.P."/>
            <person name="Kostka J.E."/>
            <person name="Zhou J."/>
        </authorList>
    </citation>
    <scope>NUCLEOTIDE SEQUENCE [LARGE SCALE GENOMIC DNA]</scope>
    <source>
        <strain evidence="3 4">FW104-T7</strain>
    </source>
</reference>
<keyword evidence="1" id="KW-1133">Transmembrane helix</keyword>
<name>A0A154QFX6_9GAMM</name>
<evidence type="ECO:0000313" key="3">
    <source>
        <dbReference type="EMBL" id="KZC23066.1"/>
    </source>
</evidence>
<evidence type="ECO:0000313" key="4">
    <source>
        <dbReference type="Proteomes" id="UP000076131"/>
    </source>
</evidence>
<protein>
    <recommendedName>
        <fullName evidence="2">DUF218 domain-containing protein</fullName>
    </recommendedName>
</protein>